<evidence type="ECO:0000313" key="7">
    <source>
        <dbReference type="Proteomes" id="UP000010820"/>
    </source>
</evidence>
<dbReference type="Pfam" id="PF05230">
    <property type="entry name" value="MASE2"/>
    <property type="match status" value="1"/>
</dbReference>
<dbReference type="GO" id="GO:1902201">
    <property type="term" value="P:negative regulation of bacterial-type flagellum-dependent cell motility"/>
    <property type="evidence" value="ECO:0007669"/>
    <property type="project" value="TreeGrafter"/>
</dbReference>
<protein>
    <recommendedName>
        <fullName evidence="3">diguanylate cyclase</fullName>
        <ecNumber evidence="3">2.7.7.65</ecNumber>
    </recommendedName>
</protein>
<dbReference type="EC" id="2.7.7.65" evidence="3"/>
<dbReference type="NCBIfam" id="TIGR00254">
    <property type="entry name" value="GGDEF"/>
    <property type="match status" value="1"/>
</dbReference>
<dbReference type="InterPro" id="IPR043128">
    <property type="entry name" value="Rev_trsase/Diguanyl_cyclase"/>
</dbReference>
<evidence type="ECO:0000313" key="6">
    <source>
        <dbReference type="EMBL" id="AGA86009.1"/>
    </source>
</evidence>
<evidence type="ECO:0000256" key="3">
    <source>
        <dbReference type="ARBA" id="ARBA00012528"/>
    </source>
</evidence>
<name>L0GL24_STUST</name>
<evidence type="ECO:0000259" key="5">
    <source>
        <dbReference type="PROSITE" id="PS50887"/>
    </source>
</evidence>
<dbReference type="eggNOG" id="COG3706">
    <property type="taxonomic scope" value="Bacteria"/>
</dbReference>
<dbReference type="PROSITE" id="PS50887">
    <property type="entry name" value="GGDEF"/>
    <property type="match status" value="1"/>
</dbReference>
<feature type="domain" description="GGDEF" evidence="5">
    <location>
        <begin position="217"/>
        <end position="349"/>
    </location>
</feature>
<comment type="cofactor">
    <cofactor evidence="1">
        <name>Mg(2+)</name>
        <dbReference type="ChEBI" id="CHEBI:18420"/>
    </cofactor>
</comment>
<evidence type="ECO:0000256" key="2">
    <source>
        <dbReference type="ARBA" id="ARBA00004533"/>
    </source>
</evidence>
<keyword evidence="4" id="KW-0472">Membrane</keyword>
<dbReference type="GO" id="GO:0005886">
    <property type="term" value="C:plasma membrane"/>
    <property type="evidence" value="ECO:0007669"/>
    <property type="project" value="UniProtKB-SubCell"/>
</dbReference>
<dbReference type="FunFam" id="3.30.70.270:FF:000001">
    <property type="entry name" value="Diguanylate cyclase domain protein"/>
    <property type="match status" value="1"/>
</dbReference>
<feature type="transmembrane region" description="Helical" evidence="4">
    <location>
        <begin position="44"/>
        <end position="66"/>
    </location>
</feature>
<dbReference type="GO" id="GO:0052621">
    <property type="term" value="F:diguanylate cyclase activity"/>
    <property type="evidence" value="ECO:0007669"/>
    <property type="project" value="UniProtKB-EC"/>
</dbReference>
<dbReference type="GO" id="GO:0043709">
    <property type="term" value="P:cell adhesion involved in single-species biofilm formation"/>
    <property type="evidence" value="ECO:0007669"/>
    <property type="project" value="TreeGrafter"/>
</dbReference>
<proteinExistence type="predicted"/>
<gene>
    <name evidence="6" type="ORF">Psest_1455</name>
</gene>
<dbReference type="RefSeq" id="WP_015276319.1">
    <property type="nucleotide sequence ID" value="NC_019936.1"/>
</dbReference>
<dbReference type="CDD" id="cd01949">
    <property type="entry name" value="GGDEF"/>
    <property type="match status" value="1"/>
</dbReference>
<dbReference type="InterPro" id="IPR029787">
    <property type="entry name" value="Nucleotide_cyclase"/>
</dbReference>
<dbReference type="EMBL" id="CP003071">
    <property type="protein sequence ID" value="AGA86009.1"/>
    <property type="molecule type" value="Genomic_DNA"/>
</dbReference>
<evidence type="ECO:0000256" key="1">
    <source>
        <dbReference type="ARBA" id="ARBA00001946"/>
    </source>
</evidence>
<dbReference type="HOGENOM" id="CLU_000445_11_1_6"/>
<evidence type="ECO:0000256" key="4">
    <source>
        <dbReference type="SAM" id="Phobius"/>
    </source>
</evidence>
<keyword evidence="4" id="KW-0812">Transmembrane</keyword>
<dbReference type="SMART" id="SM00267">
    <property type="entry name" value="GGDEF"/>
    <property type="match status" value="1"/>
</dbReference>
<organism evidence="6 7">
    <name type="scientific">Stutzerimonas stutzeri RCH2</name>
    <dbReference type="NCBI Taxonomy" id="644801"/>
    <lineage>
        <taxon>Bacteria</taxon>
        <taxon>Pseudomonadati</taxon>
        <taxon>Pseudomonadota</taxon>
        <taxon>Gammaproteobacteria</taxon>
        <taxon>Pseudomonadales</taxon>
        <taxon>Pseudomonadaceae</taxon>
        <taxon>Stutzerimonas</taxon>
    </lineage>
</organism>
<feature type="transmembrane region" description="Helical" evidence="4">
    <location>
        <begin position="119"/>
        <end position="140"/>
    </location>
</feature>
<dbReference type="Gene3D" id="3.30.70.270">
    <property type="match status" value="1"/>
</dbReference>
<dbReference type="KEGG" id="psh:Psest_1455"/>
<dbReference type="PANTHER" id="PTHR45138">
    <property type="entry name" value="REGULATORY COMPONENTS OF SENSORY TRANSDUCTION SYSTEM"/>
    <property type="match status" value="1"/>
</dbReference>
<dbReference type="Proteomes" id="UP000010820">
    <property type="component" value="Chromosome"/>
</dbReference>
<dbReference type="AlphaFoldDB" id="L0GL24"/>
<reference evidence="6 7" key="1">
    <citation type="submission" date="2011-10" db="EMBL/GenBank/DDBJ databases">
        <title>Complete sequence of chromosome of Pseudomonas stutzeri RCH2.</title>
        <authorList>
            <consortium name="US DOE Joint Genome Institute"/>
            <person name="Lucas S."/>
            <person name="Han J."/>
            <person name="Lapidus A."/>
            <person name="Cheng J.-F."/>
            <person name="Goodwin L."/>
            <person name="Pitluck S."/>
            <person name="Peters L."/>
            <person name="Ovchinnikova G."/>
            <person name="Zeytun A."/>
            <person name="Lu M."/>
            <person name="Detter J.C."/>
            <person name="Han C."/>
            <person name="Tapia R."/>
            <person name="Land M."/>
            <person name="Hauser L."/>
            <person name="Kyrpides N."/>
            <person name="Ivanova N."/>
            <person name="Pagani I."/>
            <person name="Chakraborty R."/>
            <person name="Arkin A."/>
            <person name="Dehal P."/>
            <person name="Wall J."/>
            <person name="Hazen T."/>
            <person name="Woyke T."/>
        </authorList>
    </citation>
    <scope>NUCLEOTIDE SEQUENCE [LARGE SCALE GENOMIC DNA]</scope>
    <source>
        <strain evidence="6 7">RCH2</strain>
    </source>
</reference>
<dbReference type="InterPro" id="IPR007894">
    <property type="entry name" value="MASE2"/>
</dbReference>
<accession>L0GL24</accession>
<dbReference type="PATRIC" id="fig|644801.3.peg.1414"/>
<dbReference type="Pfam" id="PF00990">
    <property type="entry name" value="GGDEF"/>
    <property type="match status" value="1"/>
</dbReference>
<comment type="subcellular location">
    <subcellularLocation>
        <location evidence="2">Cell inner membrane</location>
    </subcellularLocation>
</comment>
<dbReference type="PANTHER" id="PTHR45138:SF24">
    <property type="entry name" value="DIGUANYLATE CYCLASE DGCC-RELATED"/>
    <property type="match status" value="1"/>
</dbReference>
<feature type="transmembrane region" description="Helical" evidence="4">
    <location>
        <begin position="152"/>
        <end position="173"/>
    </location>
</feature>
<dbReference type="STRING" id="644801.Psest_1455"/>
<dbReference type="SUPFAM" id="SSF55073">
    <property type="entry name" value="Nucleotide cyclase"/>
    <property type="match status" value="1"/>
</dbReference>
<feature type="transmembrane region" description="Helical" evidence="4">
    <location>
        <begin position="78"/>
        <end position="99"/>
    </location>
</feature>
<feature type="transmembrane region" description="Helical" evidence="4">
    <location>
        <begin position="19"/>
        <end position="38"/>
    </location>
</feature>
<sequence length="362" mass="39588">MNLSAVATRPGPSFAVRAFFPRAIGLAVGFICVAVVLLDRQTPGWVWGLLVGFCFIWPSLALSLSQRARSATISERRFVLFDSLMGGFWVATMGFNVLPSAMLVSMMAMNNTATGGARFVLQGLLAQLIGAGLSVLVLGFEFSPYTSQLQMYACLPMLVVHPLTIGMVLYRLASQLGENKRALRSLSRTDSLTGLFNRGYWNELLQLEFAHCRATRGVASLALIDLDNFKLVNDRHGHVIGDELLRQVGQCIRRNLRAEDMPGRYGGDEFCVVLPGARAQDAWEVLERLRTEIAALDFPLAPMLSASLSIGIAECDPRMSDVLAWVHAADSALYDAKRLGRNRISLAQPLQREDAAVALAAD</sequence>
<dbReference type="InterPro" id="IPR000160">
    <property type="entry name" value="GGDEF_dom"/>
</dbReference>
<dbReference type="InterPro" id="IPR050469">
    <property type="entry name" value="Diguanylate_Cyclase"/>
</dbReference>
<keyword evidence="4" id="KW-1133">Transmembrane helix</keyword>